<accession>A0A179HAD9</accession>
<dbReference type="EMBL" id="LSBH01000001">
    <property type="protein sequence ID" value="OAQ87117.1"/>
    <property type="molecule type" value="Genomic_DNA"/>
</dbReference>
<proteinExistence type="predicted"/>
<reference evidence="1 2" key="1">
    <citation type="submission" date="2016-01" db="EMBL/GenBank/DDBJ databases">
        <title>Biosynthesis of antibiotic leucinostatins and their inhibition on Phytophthora in bio-control Purpureocillium lilacinum.</title>
        <authorList>
            <person name="Wang G."/>
            <person name="Liu Z."/>
            <person name="Lin R."/>
            <person name="Li E."/>
            <person name="Mao Z."/>
            <person name="Ling J."/>
            <person name="Yin W."/>
            <person name="Xie B."/>
        </authorList>
    </citation>
    <scope>NUCLEOTIDE SEQUENCE [LARGE SCALE GENOMIC DNA]</scope>
    <source>
        <strain evidence="1">PLBJ-1</strain>
    </source>
</reference>
<gene>
    <name evidence="1" type="ORF">VFPBJ_01157</name>
</gene>
<dbReference type="Pfam" id="PF05536">
    <property type="entry name" value="Neurochondrin"/>
    <property type="match status" value="1"/>
</dbReference>
<evidence type="ECO:0000313" key="2">
    <source>
        <dbReference type="Proteomes" id="UP000078240"/>
    </source>
</evidence>
<organism evidence="1 2">
    <name type="scientific">Purpureocillium lilacinum</name>
    <name type="common">Paecilomyces lilacinus</name>
    <dbReference type="NCBI Taxonomy" id="33203"/>
    <lineage>
        <taxon>Eukaryota</taxon>
        <taxon>Fungi</taxon>
        <taxon>Dikarya</taxon>
        <taxon>Ascomycota</taxon>
        <taxon>Pezizomycotina</taxon>
        <taxon>Sordariomycetes</taxon>
        <taxon>Hypocreomycetidae</taxon>
        <taxon>Hypocreales</taxon>
        <taxon>Ophiocordycipitaceae</taxon>
        <taxon>Purpureocillium</taxon>
    </lineage>
</organism>
<evidence type="ECO:0000313" key="1">
    <source>
        <dbReference type="EMBL" id="OAQ87117.1"/>
    </source>
</evidence>
<dbReference type="Proteomes" id="UP000078240">
    <property type="component" value="Unassembled WGS sequence"/>
</dbReference>
<dbReference type="AlphaFoldDB" id="A0A179HAD9"/>
<comment type="caution">
    <text evidence="1">The sequence shown here is derived from an EMBL/GenBank/DDBJ whole genome shotgun (WGS) entry which is preliminary data.</text>
</comment>
<evidence type="ECO:0008006" key="3">
    <source>
        <dbReference type="Google" id="ProtNLM"/>
    </source>
</evidence>
<dbReference type="SUPFAM" id="SSF48371">
    <property type="entry name" value="ARM repeat"/>
    <property type="match status" value="1"/>
</dbReference>
<dbReference type="InterPro" id="IPR016024">
    <property type="entry name" value="ARM-type_fold"/>
</dbReference>
<dbReference type="PANTHER" id="PTHR13109">
    <property type="entry name" value="NEUROCHONDRIN"/>
    <property type="match status" value="1"/>
</dbReference>
<protein>
    <recommendedName>
        <fullName evidence="3">DUF1941 family protein</fullName>
    </recommendedName>
</protein>
<dbReference type="InterPro" id="IPR008709">
    <property type="entry name" value="Neurochondrin"/>
</dbReference>
<name>A0A179HAD9_PURLI</name>
<dbReference type="PANTHER" id="PTHR13109:SF7">
    <property type="entry name" value="NEUROCHONDRIN"/>
    <property type="match status" value="1"/>
</dbReference>
<sequence length="646" mass="70569">MEAQPTAEPAANPAGDAASSSEAATIANIHQLLRTKDDTKRFVGLAMLKSVLDNSPQLREDQQVVQALWSSISAKFLDRLLKTGSKPSSSNQTAKDMLDLAVSVLHTFIALLPEESRGEVKLTGRIPGLVNALLYSSNETTNQILQVLHSLASTPNGAHALVQIEDLTPLTEAAPAHPDAMDVLRFAWLNSMTTFENKRDLSTRIDEALQSLVSSFTGTDAVTLLEFLGAFLRQADATILPANPKWLKAVAAAIKRLVTSRPAPQARSAYTNATAALLQAYPSSAPNLLFTDEKSDDKPFAYLLINLMLIDIRSSAPTLLEKLNSPDYPQMSCRLASAFDVICIFIGYLVQALEDDNLETFVMSPDSLLKLRKGISETMSVAIEYLRDRWDASVAGAMGLHPDARAGAAATSTGAHYTLAWDSVADTADSDPFILSAIRAVALWLREDENEQLRKEATGLIDMLMDLYRASTESEKLDFRSPVLVALEALVTLDQGREILLRHDGWQILAKDLTNILQAKESAGSTREANATRGIEIVRILLQIAEQESTGTEEAWMDLITAVASWDASSTQGLRPVEQEFTVAVLQLCCTLLENARDGMRTRYKHSVSDISGIASQLSGSMGKETVLREEMEDVLVTLRELEQRI</sequence>